<name>A0A850CCB4_9ACTN</name>
<evidence type="ECO:0000313" key="3">
    <source>
        <dbReference type="Proteomes" id="UP000574690"/>
    </source>
</evidence>
<dbReference type="EMBL" id="JABFXE010000590">
    <property type="protein sequence ID" value="NUQ89597.1"/>
    <property type="molecule type" value="Genomic_DNA"/>
</dbReference>
<dbReference type="AlphaFoldDB" id="A0A850CCB4"/>
<gene>
    <name evidence="2" type="ORF">HOQ43_14205</name>
</gene>
<dbReference type="Proteomes" id="UP000574690">
    <property type="component" value="Unassembled WGS sequence"/>
</dbReference>
<evidence type="ECO:0000256" key="1">
    <source>
        <dbReference type="SAM" id="Coils"/>
    </source>
</evidence>
<reference evidence="2 3" key="1">
    <citation type="submission" date="2020-05" db="EMBL/GenBank/DDBJ databases">
        <title>DNA-SIP metagenomic assembled genomes.</title>
        <authorList>
            <person name="Yu J."/>
        </authorList>
    </citation>
    <scope>NUCLEOTIDE SEQUENCE [LARGE SCALE GENOMIC DNA]</scope>
    <source>
        <strain evidence="2">Bin5.27</strain>
    </source>
</reference>
<organism evidence="2 3">
    <name type="scientific">Glycomyces artemisiae</name>
    <dbReference type="NCBI Taxonomy" id="1076443"/>
    <lineage>
        <taxon>Bacteria</taxon>
        <taxon>Bacillati</taxon>
        <taxon>Actinomycetota</taxon>
        <taxon>Actinomycetes</taxon>
        <taxon>Glycomycetales</taxon>
        <taxon>Glycomycetaceae</taxon>
        <taxon>Glycomyces</taxon>
    </lineage>
</organism>
<protein>
    <submittedName>
        <fullName evidence="2">Uncharacterized protein</fullName>
    </submittedName>
</protein>
<proteinExistence type="predicted"/>
<comment type="caution">
    <text evidence="2">The sequence shown here is derived from an EMBL/GenBank/DDBJ whole genome shotgun (WGS) entry which is preliminary data.</text>
</comment>
<evidence type="ECO:0000313" key="2">
    <source>
        <dbReference type="EMBL" id="NUQ89597.1"/>
    </source>
</evidence>
<accession>A0A850CCB4</accession>
<keyword evidence="1" id="KW-0175">Coiled coil</keyword>
<sequence length="112" mass="12312">MTAQPIQSLDDDVAAYLDLTERIEQLEARRTTIRARLAQRGEGTHTTTAGIAVTVTPPNRRFNLDRAWTLLTPEQQALCTSPDPKKVKAQLPGVLVDELMEPGTGAFKVTVK</sequence>
<feature type="coiled-coil region" evidence="1">
    <location>
        <begin position="9"/>
        <end position="36"/>
    </location>
</feature>